<dbReference type="RefSeq" id="WP_380034934.1">
    <property type="nucleotide sequence ID" value="NZ_JBHSEH010000002.1"/>
</dbReference>
<gene>
    <name evidence="2" type="ORF">ACFOZ9_00465</name>
</gene>
<evidence type="ECO:0008006" key="4">
    <source>
        <dbReference type="Google" id="ProtNLM"/>
    </source>
</evidence>
<feature type="chain" id="PRO_5047539473" description="Lipoprotein" evidence="1">
    <location>
        <begin position="19"/>
        <end position="144"/>
    </location>
</feature>
<evidence type="ECO:0000256" key="1">
    <source>
        <dbReference type="SAM" id="SignalP"/>
    </source>
</evidence>
<proteinExistence type="predicted"/>
<sequence length="144" mass="15227">MIKQIVTLALIMAGFAQAGCVIQQTQLTLPDYSALQDVAGSLDVVVRCDSALDEATLMLLAPGAQRSGADHLLLTLEPLTLPESSLSRSDTVQVTLVSAGPLLGGLRLTGSQTLRFTVRAARNQWVTTGFYALPLTFSLGQSLP</sequence>
<accession>A0ABV8XHR5</accession>
<organism evidence="2 3">
    <name type="scientific">Deinococcus navajonensis</name>
    <dbReference type="NCBI Taxonomy" id="309884"/>
    <lineage>
        <taxon>Bacteria</taxon>
        <taxon>Thermotogati</taxon>
        <taxon>Deinococcota</taxon>
        <taxon>Deinococci</taxon>
        <taxon>Deinococcales</taxon>
        <taxon>Deinococcaceae</taxon>
        <taxon>Deinococcus</taxon>
    </lineage>
</organism>
<dbReference type="Proteomes" id="UP001595998">
    <property type="component" value="Unassembled WGS sequence"/>
</dbReference>
<reference evidence="3" key="1">
    <citation type="journal article" date="2019" name="Int. J. Syst. Evol. Microbiol.">
        <title>The Global Catalogue of Microorganisms (GCM) 10K type strain sequencing project: providing services to taxonomists for standard genome sequencing and annotation.</title>
        <authorList>
            <consortium name="The Broad Institute Genomics Platform"/>
            <consortium name="The Broad Institute Genome Sequencing Center for Infectious Disease"/>
            <person name="Wu L."/>
            <person name="Ma J."/>
        </authorList>
    </citation>
    <scope>NUCLEOTIDE SEQUENCE [LARGE SCALE GENOMIC DNA]</scope>
    <source>
        <strain evidence="3">CCUG 56029</strain>
    </source>
</reference>
<keyword evidence="1" id="KW-0732">Signal</keyword>
<evidence type="ECO:0000313" key="2">
    <source>
        <dbReference type="EMBL" id="MFC4424664.1"/>
    </source>
</evidence>
<comment type="caution">
    <text evidence="2">The sequence shown here is derived from an EMBL/GenBank/DDBJ whole genome shotgun (WGS) entry which is preliminary data.</text>
</comment>
<name>A0ABV8XHR5_9DEIO</name>
<evidence type="ECO:0000313" key="3">
    <source>
        <dbReference type="Proteomes" id="UP001595998"/>
    </source>
</evidence>
<feature type="signal peptide" evidence="1">
    <location>
        <begin position="1"/>
        <end position="18"/>
    </location>
</feature>
<keyword evidence="3" id="KW-1185">Reference proteome</keyword>
<protein>
    <recommendedName>
        <fullName evidence="4">Lipoprotein</fullName>
    </recommendedName>
</protein>
<dbReference type="EMBL" id="JBHSEH010000002">
    <property type="protein sequence ID" value="MFC4424664.1"/>
    <property type="molecule type" value="Genomic_DNA"/>
</dbReference>